<dbReference type="Gene3D" id="1.10.287.470">
    <property type="entry name" value="Helix hairpin bin"/>
    <property type="match status" value="1"/>
</dbReference>
<dbReference type="GO" id="GO:0098609">
    <property type="term" value="P:cell-cell adhesion"/>
    <property type="evidence" value="ECO:0007669"/>
    <property type="project" value="TreeGrafter"/>
</dbReference>
<dbReference type="Pfam" id="PF00018">
    <property type="entry name" value="SH3_1"/>
    <property type="match status" value="1"/>
</dbReference>
<dbReference type="Pfam" id="PF00595">
    <property type="entry name" value="PDZ"/>
    <property type="match status" value="3"/>
</dbReference>
<dbReference type="Gene3D" id="2.30.42.10">
    <property type="match status" value="3"/>
</dbReference>
<dbReference type="InterPro" id="IPR036892">
    <property type="entry name" value="L27_dom_sf"/>
</dbReference>
<dbReference type="PROSITE" id="PS00856">
    <property type="entry name" value="GUANYLATE_KINASE_1"/>
    <property type="match status" value="1"/>
</dbReference>
<dbReference type="KEGG" id="csol:105368464"/>
<dbReference type="AlphaFoldDB" id="A0AAJ7E2U5"/>
<accession>A0AAJ7E2U5</accession>
<dbReference type="GO" id="GO:0045197">
    <property type="term" value="P:establishment or maintenance of epithelial cell apical/basal polarity"/>
    <property type="evidence" value="ECO:0007669"/>
    <property type="project" value="TreeGrafter"/>
</dbReference>
<evidence type="ECO:0000313" key="14">
    <source>
        <dbReference type="RefSeq" id="XP_011505778.1"/>
    </source>
</evidence>
<evidence type="ECO:0000256" key="5">
    <source>
        <dbReference type="ARBA" id="ARBA00022475"/>
    </source>
</evidence>
<dbReference type="PROSITE" id="PS50002">
    <property type="entry name" value="SH3"/>
    <property type="match status" value="1"/>
</dbReference>
<evidence type="ECO:0000256" key="3">
    <source>
        <dbReference type="ARBA" id="ARBA00007014"/>
    </source>
</evidence>
<dbReference type="InterPro" id="IPR050614">
    <property type="entry name" value="Synaptic_Scaffolding_LAP-MAGUK"/>
</dbReference>
<evidence type="ECO:0000259" key="12">
    <source>
        <dbReference type="PROSITE" id="PS51022"/>
    </source>
</evidence>
<dbReference type="SUPFAM" id="SSF50156">
    <property type="entry name" value="PDZ domain-like"/>
    <property type="match status" value="3"/>
</dbReference>
<keyword evidence="4 8" id="KW-0728">SH3 domain</keyword>
<evidence type="ECO:0000256" key="1">
    <source>
        <dbReference type="ARBA" id="ARBA00004170"/>
    </source>
</evidence>
<dbReference type="FunFam" id="2.30.42.10:FF:000004">
    <property type="entry name" value="Disks large homolog 4 isoform 2"/>
    <property type="match status" value="1"/>
</dbReference>
<comment type="subcellular location">
    <subcellularLocation>
        <location evidence="2">Cell membrane</location>
    </subcellularLocation>
    <subcellularLocation>
        <location evidence="1">Membrane</location>
        <topology evidence="1">Peripheral membrane protein</topology>
    </subcellularLocation>
</comment>
<dbReference type="GO" id="GO:0007268">
    <property type="term" value="P:chemical synaptic transmission"/>
    <property type="evidence" value="ECO:0007669"/>
    <property type="project" value="TreeGrafter"/>
</dbReference>
<dbReference type="InterPro" id="IPR008145">
    <property type="entry name" value="GK/Ca_channel_bsu"/>
</dbReference>
<sequence>MLQSTLYNQHRIETHRALELLGDYYAKLTKTHEKQLTLEIERLIRVLKSRFFQALIDIQEFYEISLLDIIRTNNIISTNNSISLKTWNNYNKDISFSSSFSSPDTNLCSNNKGKWKYGDICIIRGGTGLGFSIAGGTDNPHLPNDFYIYITKIIPHGAAAVDGRLQINDRIEKVNDVSVVNVTHATAVDILKKSGDKVKLYIRREITDNDINEIELIKGEKGLGFSIAGGIGNQHIPGENGIYITKIMDQGAADIDGRLKIGHKLVAIRNASGDQNLENVTHEEAVEALKNVQNKIILFTIEPKNLDKYLIDIKNKSTLNDSPDMFNNHNIKNLSESIVDNPSSDITSQSTAHEIDNSMKKQSETVTLNKGPYGLGFNIIGGDDGEGIFISFILKDGPADINGHLYKGDKIKSVNGINFLNISHEEAACILKGTGEIVTLIVQHNMDEYEKFEKKLHYLKECQIQQSLNGGSLIKTTQKKSMFVRALFDYDPNKDDGLPSHGLTFQFGDILHVTNASDDEWWLATKVYSENNEGFGIIPARKRWERKQRARDRSVKFEGHMSVLLDKQNVLDKRKKNYSFSRKFPFMKNKDEKFDDYSQQEQSYMLCYTQDDAKIEDNGSKEILYRVELPYMEELTLVYLEKDDDEETNQQLCSEDNILTYDKVKKIKINYTRPVIILGPMKDRINDDLITQFPEKFGSCIPHTTRPKKDTEIDGRDYYFIVSREDMERDIQNHFFIEAGQYNENLYGTSIASVREVAEKGKHCILDVSGNAIKRLYAAHLYPIALFIKVPSLESVMNINKKITEDQAKKIYYRSLRIEQEFAEHFTGIIEGQTYQDIYTKIKQSISKHSDQYIWVSCKFSNV</sequence>
<dbReference type="SMART" id="SM00228">
    <property type="entry name" value="PDZ"/>
    <property type="match status" value="3"/>
</dbReference>
<dbReference type="Pfam" id="PF09058">
    <property type="entry name" value="L27_1"/>
    <property type="match status" value="1"/>
</dbReference>
<dbReference type="RefSeq" id="XP_011505778.1">
    <property type="nucleotide sequence ID" value="XM_011507476.1"/>
</dbReference>
<dbReference type="InterPro" id="IPR036028">
    <property type="entry name" value="SH3-like_dom_sf"/>
</dbReference>
<feature type="domain" description="PDZ" evidence="11">
    <location>
        <begin position="365"/>
        <end position="446"/>
    </location>
</feature>
<comment type="similarity">
    <text evidence="3">Belongs to the MAGUK family.</text>
</comment>
<dbReference type="SMART" id="SM00072">
    <property type="entry name" value="GuKc"/>
    <property type="match status" value="1"/>
</dbReference>
<dbReference type="GeneID" id="105368464"/>
<dbReference type="Pfam" id="PF00625">
    <property type="entry name" value="Guanylate_kin"/>
    <property type="match status" value="1"/>
</dbReference>
<evidence type="ECO:0000256" key="6">
    <source>
        <dbReference type="ARBA" id="ARBA00022737"/>
    </source>
</evidence>
<dbReference type="SMART" id="SM00326">
    <property type="entry name" value="SH3"/>
    <property type="match status" value="1"/>
</dbReference>
<feature type="domain" description="PDZ" evidence="11">
    <location>
        <begin position="119"/>
        <end position="206"/>
    </location>
</feature>
<dbReference type="CDD" id="cd11861">
    <property type="entry name" value="SH3_DLG-like"/>
    <property type="match status" value="1"/>
</dbReference>
<evidence type="ECO:0000259" key="11">
    <source>
        <dbReference type="PROSITE" id="PS50106"/>
    </source>
</evidence>
<dbReference type="PANTHER" id="PTHR23119:SF51">
    <property type="entry name" value="DISKS LARGE 1 TUMOR SUPPRESSOR PROTEIN"/>
    <property type="match status" value="1"/>
</dbReference>
<dbReference type="PROSITE" id="PS50052">
    <property type="entry name" value="GUANYLATE_KINASE_2"/>
    <property type="match status" value="1"/>
</dbReference>
<dbReference type="SUPFAM" id="SSF50044">
    <property type="entry name" value="SH3-domain"/>
    <property type="match status" value="1"/>
</dbReference>
<dbReference type="InterPro" id="IPR015143">
    <property type="entry name" value="L27_1"/>
</dbReference>
<evidence type="ECO:0000259" key="9">
    <source>
        <dbReference type="PROSITE" id="PS50002"/>
    </source>
</evidence>
<dbReference type="InterPro" id="IPR027417">
    <property type="entry name" value="P-loop_NTPase"/>
</dbReference>
<evidence type="ECO:0000313" key="13">
    <source>
        <dbReference type="Proteomes" id="UP000695007"/>
    </source>
</evidence>
<dbReference type="SUPFAM" id="SSF52540">
    <property type="entry name" value="P-loop containing nucleoside triphosphate hydrolases"/>
    <property type="match status" value="1"/>
</dbReference>
<organism evidence="13 14">
    <name type="scientific">Ceratosolen solmsi marchali</name>
    <dbReference type="NCBI Taxonomy" id="326594"/>
    <lineage>
        <taxon>Eukaryota</taxon>
        <taxon>Metazoa</taxon>
        <taxon>Ecdysozoa</taxon>
        <taxon>Arthropoda</taxon>
        <taxon>Hexapoda</taxon>
        <taxon>Insecta</taxon>
        <taxon>Pterygota</taxon>
        <taxon>Neoptera</taxon>
        <taxon>Endopterygota</taxon>
        <taxon>Hymenoptera</taxon>
        <taxon>Apocrita</taxon>
        <taxon>Proctotrupomorpha</taxon>
        <taxon>Chalcidoidea</taxon>
        <taxon>Agaonidae</taxon>
        <taxon>Agaoninae</taxon>
        <taxon>Ceratosolen</taxon>
    </lineage>
</organism>
<dbReference type="GO" id="GO:0097120">
    <property type="term" value="P:receptor localization to synapse"/>
    <property type="evidence" value="ECO:0007669"/>
    <property type="project" value="TreeGrafter"/>
</dbReference>
<dbReference type="PROSITE" id="PS50106">
    <property type="entry name" value="PDZ"/>
    <property type="match status" value="3"/>
</dbReference>
<name>A0AAJ7E2U5_9HYME</name>
<evidence type="ECO:0000256" key="4">
    <source>
        <dbReference type="ARBA" id="ARBA00022443"/>
    </source>
</evidence>
<evidence type="ECO:0000256" key="8">
    <source>
        <dbReference type="PROSITE-ProRule" id="PRU00192"/>
    </source>
</evidence>
<dbReference type="InterPro" id="IPR004172">
    <property type="entry name" value="L27_dom"/>
</dbReference>
<dbReference type="GO" id="GO:0031594">
    <property type="term" value="C:neuromuscular junction"/>
    <property type="evidence" value="ECO:0007669"/>
    <property type="project" value="TreeGrafter"/>
</dbReference>
<dbReference type="FunFam" id="3.30.63.10:FF:000001">
    <property type="entry name" value="Disks large homolog 1 isoform 2"/>
    <property type="match status" value="1"/>
</dbReference>
<feature type="domain" description="SH3" evidence="9">
    <location>
        <begin position="479"/>
        <end position="548"/>
    </location>
</feature>
<feature type="domain" description="L27" evidence="12">
    <location>
        <begin position="10"/>
        <end position="70"/>
    </location>
</feature>
<dbReference type="GO" id="GO:0019901">
    <property type="term" value="F:protein kinase binding"/>
    <property type="evidence" value="ECO:0007669"/>
    <property type="project" value="TreeGrafter"/>
</dbReference>
<dbReference type="Gene3D" id="3.40.50.300">
    <property type="entry name" value="P-loop containing nucleotide triphosphate hydrolases"/>
    <property type="match status" value="1"/>
</dbReference>
<evidence type="ECO:0000256" key="2">
    <source>
        <dbReference type="ARBA" id="ARBA00004236"/>
    </source>
</evidence>
<protein>
    <submittedName>
        <fullName evidence="14">Disks large 1 tumor suppressor protein-like</fullName>
    </submittedName>
</protein>
<dbReference type="CTD" id="1739"/>
<keyword evidence="13" id="KW-1185">Reference proteome</keyword>
<evidence type="ECO:0000259" key="10">
    <source>
        <dbReference type="PROSITE" id="PS50052"/>
    </source>
</evidence>
<keyword evidence="5" id="KW-1003">Cell membrane</keyword>
<proteinExistence type="inferred from homology"/>
<reference evidence="14" key="1">
    <citation type="submission" date="2025-08" db="UniProtKB">
        <authorList>
            <consortium name="RefSeq"/>
        </authorList>
    </citation>
    <scope>IDENTIFICATION</scope>
</reference>
<dbReference type="InterPro" id="IPR020590">
    <property type="entry name" value="Guanylate_kinase_CS"/>
</dbReference>
<dbReference type="InterPro" id="IPR001452">
    <property type="entry name" value="SH3_domain"/>
</dbReference>
<dbReference type="GO" id="GO:0016323">
    <property type="term" value="C:basolateral plasma membrane"/>
    <property type="evidence" value="ECO:0007669"/>
    <property type="project" value="TreeGrafter"/>
</dbReference>
<dbReference type="CDD" id="cd06724">
    <property type="entry name" value="PDZ2_Dlg1-2-4-like"/>
    <property type="match status" value="1"/>
</dbReference>
<dbReference type="InterPro" id="IPR036034">
    <property type="entry name" value="PDZ_sf"/>
</dbReference>
<dbReference type="InterPro" id="IPR008144">
    <property type="entry name" value="Guanylate_kin-like_dom"/>
</dbReference>
<dbReference type="Gene3D" id="3.30.63.10">
    <property type="entry name" value="Guanylate Kinase phosphate binding domain"/>
    <property type="match status" value="1"/>
</dbReference>
<dbReference type="Proteomes" id="UP000695007">
    <property type="component" value="Unplaced"/>
</dbReference>
<dbReference type="PROSITE" id="PS51022">
    <property type="entry name" value="L27"/>
    <property type="match status" value="1"/>
</dbReference>
<dbReference type="GO" id="GO:0043005">
    <property type="term" value="C:neuron projection"/>
    <property type="evidence" value="ECO:0007669"/>
    <property type="project" value="TreeGrafter"/>
</dbReference>
<keyword evidence="7" id="KW-0472">Membrane</keyword>
<keyword evidence="6" id="KW-0677">Repeat</keyword>
<evidence type="ECO:0000256" key="7">
    <source>
        <dbReference type="ARBA" id="ARBA00023136"/>
    </source>
</evidence>
<feature type="domain" description="PDZ" evidence="11">
    <location>
        <begin position="213"/>
        <end position="304"/>
    </location>
</feature>
<dbReference type="CDD" id="cd00071">
    <property type="entry name" value="GMPK"/>
    <property type="match status" value="1"/>
</dbReference>
<dbReference type="GO" id="GO:0098839">
    <property type="term" value="C:postsynaptic density membrane"/>
    <property type="evidence" value="ECO:0007669"/>
    <property type="project" value="TreeGrafter"/>
</dbReference>
<dbReference type="Gene3D" id="2.30.30.40">
    <property type="entry name" value="SH3 Domains"/>
    <property type="match status" value="2"/>
</dbReference>
<dbReference type="SUPFAM" id="SSF101288">
    <property type="entry name" value="L27 domain"/>
    <property type="match status" value="1"/>
</dbReference>
<dbReference type="InterPro" id="IPR001478">
    <property type="entry name" value="PDZ"/>
</dbReference>
<feature type="domain" description="Guanylate kinase-like" evidence="10">
    <location>
        <begin position="672"/>
        <end position="847"/>
    </location>
</feature>
<gene>
    <name evidence="14" type="primary">LOC105368464</name>
</gene>
<dbReference type="GO" id="GO:0099072">
    <property type="term" value="P:regulation of postsynaptic membrane neurotransmitter receptor levels"/>
    <property type="evidence" value="ECO:0007669"/>
    <property type="project" value="TreeGrafter"/>
</dbReference>
<dbReference type="GO" id="GO:0043113">
    <property type="term" value="P:receptor clustering"/>
    <property type="evidence" value="ECO:0007669"/>
    <property type="project" value="TreeGrafter"/>
</dbReference>
<dbReference type="PANTHER" id="PTHR23119">
    <property type="entry name" value="DISCS LARGE"/>
    <property type="match status" value="1"/>
</dbReference>